<dbReference type="PIRSF" id="PIRSF001434">
    <property type="entry name" value="CGS"/>
    <property type="match status" value="1"/>
</dbReference>
<evidence type="ECO:0000256" key="2">
    <source>
        <dbReference type="ARBA" id="ARBA00022898"/>
    </source>
</evidence>
<dbReference type="GO" id="GO:0030170">
    <property type="term" value="F:pyridoxal phosphate binding"/>
    <property type="evidence" value="ECO:0007669"/>
    <property type="project" value="InterPro"/>
</dbReference>
<dbReference type="InterPro" id="IPR000277">
    <property type="entry name" value="Cys/Met-Metab_PyrdxlP-dep_enz"/>
</dbReference>
<protein>
    <submittedName>
        <fullName evidence="5">Cystathionine gamma-lyase</fullName>
        <ecNumber evidence="5">4.4.1.1</ecNumber>
    </submittedName>
</protein>
<comment type="cofactor">
    <cofactor evidence="1 4">
        <name>pyridoxal 5'-phosphate</name>
        <dbReference type="ChEBI" id="CHEBI:597326"/>
    </cofactor>
</comment>
<dbReference type="EC" id="4.4.1.1" evidence="5"/>
<evidence type="ECO:0000313" key="5">
    <source>
        <dbReference type="EMBL" id="UTU49212.1"/>
    </source>
</evidence>
<keyword evidence="5" id="KW-0456">Lyase</keyword>
<sequence length="375" mass="40116">MSETAKSRAAALPHLRRSGLAMGDSIPLPLTMAAIFHAPGDATGFNQYGRFSNPTWDAVEHMLAHLEDAPCVAFPSGMAAISAAFFAVLKAGDRILLPSDGYHTTRALAERFLKPLGITYDVRPTSTFLDGGFDGYRLAFVETPANPGLDICDIAAVADAVHKTGAILVVDNTTMTPFGQRPLDHGADIVVAADTKAPNGHSDVLFGHVASRNADIIAAVTGWREVSGSIPGPFEAWLVHRGLETLDVRFDRMCSSAEVIARRLQGHKAISGLRYPGLEGDPSHNLARAQMERFGFLISFELASEDKAEDFINNCDLMQAATSFGGVHTSAERRLKRGDAVSAGFVRLSVGCEPVEELWKAIETSLDGISGSRLG</sequence>
<dbReference type="NCBIfam" id="NF005758">
    <property type="entry name" value="PRK07582.1"/>
    <property type="match status" value="1"/>
</dbReference>
<dbReference type="EMBL" id="CP088147">
    <property type="protein sequence ID" value="UTU49212.1"/>
    <property type="molecule type" value="Genomic_DNA"/>
</dbReference>
<dbReference type="GO" id="GO:0004123">
    <property type="term" value="F:cystathionine gamma-lyase activity"/>
    <property type="evidence" value="ECO:0007669"/>
    <property type="project" value="TreeGrafter"/>
</dbReference>
<dbReference type="InterPro" id="IPR015421">
    <property type="entry name" value="PyrdxlP-dep_Trfase_major"/>
</dbReference>
<dbReference type="RefSeq" id="WP_024501473.1">
    <property type="nucleotide sequence ID" value="NZ_CP088147.1"/>
</dbReference>
<reference evidence="5 6" key="1">
    <citation type="journal article" date="2022" name="Microbiol. Resour. Announc.">
        <title>Complete Genome Sequence of Mesorhizobium ciceri Strain R30, a Rhizobium Used as a Commercial Inoculant for Chickpea in Argentina.</title>
        <authorList>
            <person name="Foresto E."/>
            <person name="Revale S."/>
            <person name="Primo E."/>
            <person name="Nievas F."/>
            <person name="Carezzano E."/>
            <person name="Puente M."/>
            <person name="Alzari P."/>
            <person name="Mart M."/>
            <person name="Ben-Assaya M."/>
            <person name="Mornico D."/>
            <person name="Santoro M."/>
            <person name="Mart F."/>
            <person name="Giordano W."/>
            <person name="Bogino P."/>
        </authorList>
    </citation>
    <scope>NUCLEOTIDE SEQUENCE [LARGE SCALE GENOMIC DNA]</scope>
    <source>
        <strain evidence="5 6">R30</strain>
    </source>
</reference>
<organism evidence="5 6">
    <name type="scientific">Mesorhizobium ciceri</name>
    <dbReference type="NCBI Taxonomy" id="39645"/>
    <lineage>
        <taxon>Bacteria</taxon>
        <taxon>Pseudomonadati</taxon>
        <taxon>Pseudomonadota</taxon>
        <taxon>Alphaproteobacteria</taxon>
        <taxon>Hyphomicrobiales</taxon>
        <taxon>Phyllobacteriaceae</taxon>
        <taxon>Mesorhizobium</taxon>
    </lineage>
</organism>
<gene>
    <name evidence="5" type="ORF">LRP29_17010</name>
</gene>
<dbReference type="Gene3D" id="3.40.640.10">
    <property type="entry name" value="Type I PLP-dependent aspartate aminotransferase-like (Major domain)"/>
    <property type="match status" value="1"/>
</dbReference>
<dbReference type="InterPro" id="IPR015424">
    <property type="entry name" value="PyrdxlP-dep_Trfase"/>
</dbReference>
<accession>A0AB38T3S1</accession>
<dbReference type="Proteomes" id="UP001060070">
    <property type="component" value="Chromosome"/>
</dbReference>
<dbReference type="GO" id="GO:0019343">
    <property type="term" value="P:cysteine biosynthetic process via cystathionine"/>
    <property type="evidence" value="ECO:0007669"/>
    <property type="project" value="TreeGrafter"/>
</dbReference>
<dbReference type="SUPFAM" id="SSF53383">
    <property type="entry name" value="PLP-dependent transferases"/>
    <property type="match status" value="1"/>
</dbReference>
<comment type="similarity">
    <text evidence="4">Belongs to the trans-sulfuration enzymes family.</text>
</comment>
<dbReference type="AlphaFoldDB" id="A0AB38T3S1"/>
<keyword evidence="6" id="KW-1185">Reference proteome</keyword>
<evidence type="ECO:0000256" key="3">
    <source>
        <dbReference type="PIRSR" id="PIRSR001434-2"/>
    </source>
</evidence>
<proteinExistence type="inferred from homology"/>
<evidence type="ECO:0000256" key="4">
    <source>
        <dbReference type="RuleBase" id="RU362118"/>
    </source>
</evidence>
<dbReference type="GO" id="GO:0019346">
    <property type="term" value="P:transsulfuration"/>
    <property type="evidence" value="ECO:0007669"/>
    <property type="project" value="InterPro"/>
</dbReference>
<keyword evidence="2 3" id="KW-0663">Pyridoxal phosphate</keyword>
<name>A0AB38T3S1_9HYPH</name>
<evidence type="ECO:0000256" key="1">
    <source>
        <dbReference type="ARBA" id="ARBA00001933"/>
    </source>
</evidence>
<dbReference type="Gene3D" id="3.90.1150.10">
    <property type="entry name" value="Aspartate Aminotransferase, domain 1"/>
    <property type="match status" value="1"/>
</dbReference>
<evidence type="ECO:0000313" key="6">
    <source>
        <dbReference type="Proteomes" id="UP001060070"/>
    </source>
</evidence>
<dbReference type="GO" id="GO:0005737">
    <property type="term" value="C:cytoplasm"/>
    <property type="evidence" value="ECO:0007669"/>
    <property type="project" value="TreeGrafter"/>
</dbReference>
<dbReference type="PANTHER" id="PTHR11808">
    <property type="entry name" value="TRANS-SULFURATION ENZYME FAMILY MEMBER"/>
    <property type="match status" value="1"/>
</dbReference>
<feature type="modified residue" description="N6-(pyridoxal phosphate)lysine" evidence="3">
    <location>
        <position position="196"/>
    </location>
</feature>
<dbReference type="PANTHER" id="PTHR11808:SF85">
    <property type="entry name" value="CYSTATHIONINE GAMMA-LYASE-RELATED"/>
    <property type="match status" value="1"/>
</dbReference>
<dbReference type="Pfam" id="PF01053">
    <property type="entry name" value="Cys_Met_Meta_PP"/>
    <property type="match status" value="1"/>
</dbReference>
<dbReference type="CDD" id="cd00614">
    <property type="entry name" value="CGS_like"/>
    <property type="match status" value="1"/>
</dbReference>
<dbReference type="InterPro" id="IPR015422">
    <property type="entry name" value="PyrdxlP-dep_Trfase_small"/>
</dbReference>